<reference evidence="1 2" key="1">
    <citation type="submission" date="2020-08" db="EMBL/GenBank/DDBJ databases">
        <title>A Genomic Blueprint of the Chicken Gut Microbiome.</title>
        <authorList>
            <person name="Gilroy R."/>
            <person name="Ravi A."/>
            <person name="Getino M."/>
            <person name="Pursley I."/>
            <person name="Horton D.L."/>
            <person name="Alikhan N.-F."/>
            <person name="Baker D."/>
            <person name="Gharbi K."/>
            <person name="Hall N."/>
            <person name="Watson M."/>
            <person name="Adriaenssens E.M."/>
            <person name="Foster-Nyarko E."/>
            <person name="Jarju S."/>
            <person name="Secka A."/>
            <person name="Antonio M."/>
            <person name="Oren A."/>
            <person name="Chaudhuri R."/>
            <person name="La Ragione R.M."/>
            <person name="Hildebrand F."/>
            <person name="Pallen M.J."/>
        </authorList>
    </citation>
    <scope>NUCLEOTIDE SEQUENCE [LARGE SCALE GENOMIC DNA]</scope>
    <source>
        <strain evidence="1 2">Sa1BUA8</strain>
    </source>
</reference>
<sequence>MAQKPPPLKTLDFGHLDAASEAIEEPRLLIEGFYDYKGAASGIATGQNWLLLGPKGSGKSAALEHLRLLWKSYPDSFFDYWDLRSFPVNDVTSIQMGQSAGASRAQSAWEFLLLLRIIRSIDLDNGKSAPRSFSELFTELSRAGLLQSDWRANVAKWSKSAFKVDLKVVGVESERVVREYSPLELVAAMKAIVAGVSTESRHVVALDGLDSFFFETEDEWSSLSGLMYAISSINQFMRTHELRISVVAAVRSDIYDVLPGGDLNKLKPYSATLDWSAQGIGSANHLWTLLNSKVAVRHPEVRDVVKTYLAAPVAIWPHRELTEYLLDYTRLLPRDLIALMGYVQRAYGGTSLVPESSAKEAVRRYSEEYFVGEVLDNLAGVLGADRARELASFRDVMRTLPTRTFKFDDVVSELEGELDRREVKLLLKQMFDTGAIGIRNSSGKHKDYFDFVFRKVSGAGFTIRHTFLLHNALALAWNRPRA</sequence>
<dbReference type="InterPro" id="IPR027417">
    <property type="entry name" value="P-loop_NTPase"/>
</dbReference>
<evidence type="ECO:0000313" key="1">
    <source>
        <dbReference type="EMBL" id="MBE7699451.1"/>
    </source>
</evidence>
<comment type="caution">
    <text evidence="1">The sequence shown here is derived from an EMBL/GenBank/DDBJ whole genome shotgun (WGS) entry which is preliminary data.</text>
</comment>
<organism evidence="1 2">
    <name type="scientific">Oerskovia douganii</name>
    <dbReference type="NCBI Taxonomy" id="2762210"/>
    <lineage>
        <taxon>Bacteria</taxon>
        <taxon>Bacillati</taxon>
        <taxon>Actinomycetota</taxon>
        <taxon>Actinomycetes</taxon>
        <taxon>Micrococcales</taxon>
        <taxon>Cellulomonadaceae</taxon>
        <taxon>Oerskovia</taxon>
    </lineage>
</organism>
<dbReference type="SUPFAM" id="SSF52540">
    <property type="entry name" value="P-loop containing nucleoside triphosphate hydrolases"/>
    <property type="match status" value="1"/>
</dbReference>
<dbReference type="InterPro" id="IPR059206">
    <property type="entry name" value="Sll1717-like"/>
</dbReference>
<dbReference type="EMBL" id="JACSPN010000003">
    <property type="protein sequence ID" value="MBE7699451.1"/>
    <property type="molecule type" value="Genomic_DNA"/>
</dbReference>
<dbReference type="NCBIfam" id="NF047389">
    <property type="entry name" value="ATPase_Sll1717"/>
    <property type="match status" value="1"/>
</dbReference>
<protein>
    <submittedName>
        <fullName evidence="1">Uncharacterized protein</fullName>
    </submittedName>
</protein>
<gene>
    <name evidence="1" type="ORF">H9623_03905</name>
</gene>
<accession>A0A9D5U8E9</accession>
<proteinExistence type="predicted"/>
<dbReference type="Proteomes" id="UP000822993">
    <property type="component" value="Unassembled WGS sequence"/>
</dbReference>
<keyword evidence="2" id="KW-1185">Reference proteome</keyword>
<dbReference type="RefSeq" id="WP_193718745.1">
    <property type="nucleotide sequence ID" value="NZ_JACSPN010000003.1"/>
</dbReference>
<dbReference type="AlphaFoldDB" id="A0A9D5U8E9"/>
<evidence type="ECO:0000313" key="2">
    <source>
        <dbReference type="Proteomes" id="UP000822993"/>
    </source>
</evidence>
<name>A0A9D5U8E9_9CELL</name>